<evidence type="ECO:0000259" key="15">
    <source>
        <dbReference type="Pfam" id="PF03717"/>
    </source>
</evidence>
<dbReference type="GO" id="GO:0071555">
    <property type="term" value="P:cell wall organization"/>
    <property type="evidence" value="ECO:0007669"/>
    <property type="project" value="UniProtKB-KW"/>
</dbReference>
<dbReference type="InterPro" id="IPR050515">
    <property type="entry name" value="Beta-lactam/transpept"/>
</dbReference>
<dbReference type="GO" id="GO:0005886">
    <property type="term" value="C:plasma membrane"/>
    <property type="evidence" value="ECO:0007669"/>
    <property type="project" value="UniProtKB-SubCell"/>
</dbReference>
<evidence type="ECO:0000256" key="6">
    <source>
        <dbReference type="ARBA" id="ARBA00022692"/>
    </source>
</evidence>
<evidence type="ECO:0000256" key="2">
    <source>
        <dbReference type="ARBA" id="ARBA00004236"/>
    </source>
</evidence>
<keyword evidence="3" id="KW-1003">Cell membrane</keyword>
<dbReference type="GO" id="GO:0006508">
    <property type="term" value="P:proteolysis"/>
    <property type="evidence" value="ECO:0007669"/>
    <property type="project" value="UniProtKB-KW"/>
</dbReference>
<dbReference type="InterPro" id="IPR017790">
    <property type="entry name" value="Penicillin-binding_protein_2"/>
</dbReference>
<feature type="domain" description="Penicillin-binding protein dimerisation" evidence="15">
    <location>
        <begin position="51"/>
        <end position="216"/>
    </location>
</feature>
<dbReference type="GO" id="GO:0009002">
    <property type="term" value="F:serine-type D-Ala-D-Ala carboxypeptidase activity"/>
    <property type="evidence" value="ECO:0007669"/>
    <property type="project" value="InterPro"/>
</dbReference>
<comment type="subcellular location">
    <subcellularLocation>
        <location evidence="2">Cell membrane</location>
    </subcellularLocation>
    <subcellularLocation>
        <location evidence="1">Membrane</location>
        <topology evidence="1">Single-pass membrane protein</topology>
    </subcellularLocation>
</comment>
<dbReference type="SUPFAM" id="SSF56519">
    <property type="entry name" value="Penicillin binding protein dimerisation domain"/>
    <property type="match status" value="1"/>
</dbReference>
<keyword evidence="9" id="KW-0573">Peptidoglycan synthesis</keyword>
<evidence type="ECO:0000256" key="13">
    <source>
        <dbReference type="SAM" id="Phobius"/>
    </source>
</evidence>
<comment type="caution">
    <text evidence="16">The sequence shown here is derived from an EMBL/GenBank/DDBJ whole genome shotgun (WGS) entry which is preliminary data.</text>
</comment>
<evidence type="ECO:0000256" key="5">
    <source>
        <dbReference type="ARBA" id="ARBA00022670"/>
    </source>
</evidence>
<evidence type="ECO:0000256" key="8">
    <source>
        <dbReference type="ARBA" id="ARBA00022960"/>
    </source>
</evidence>
<evidence type="ECO:0000256" key="9">
    <source>
        <dbReference type="ARBA" id="ARBA00022984"/>
    </source>
</evidence>
<evidence type="ECO:0008006" key="18">
    <source>
        <dbReference type="Google" id="ProtNLM"/>
    </source>
</evidence>
<dbReference type="AlphaFoldDB" id="A0A0S7YBD2"/>
<dbReference type="InterPro" id="IPR036138">
    <property type="entry name" value="PBP_dimer_sf"/>
</dbReference>
<evidence type="ECO:0000256" key="11">
    <source>
        <dbReference type="ARBA" id="ARBA00023136"/>
    </source>
</evidence>
<gene>
    <name evidence="16" type="ORF">AMJ52_07575</name>
</gene>
<evidence type="ECO:0000313" key="17">
    <source>
        <dbReference type="Proteomes" id="UP000051012"/>
    </source>
</evidence>
<dbReference type="Proteomes" id="UP000051012">
    <property type="component" value="Unassembled WGS sequence"/>
</dbReference>
<keyword evidence="4" id="KW-0997">Cell inner membrane</keyword>
<keyword evidence="7" id="KW-0378">Hydrolase</keyword>
<keyword evidence="12" id="KW-0961">Cell wall biogenesis/degradation</keyword>
<evidence type="ECO:0000259" key="14">
    <source>
        <dbReference type="Pfam" id="PF00905"/>
    </source>
</evidence>
<evidence type="ECO:0000256" key="7">
    <source>
        <dbReference type="ARBA" id="ARBA00022801"/>
    </source>
</evidence>
<evidence type="ECO:0000256" key="12">
    <source>
        <dbReference type="ARBA" id="ARBA00023316"/>
    </source>
</evidence>
<keyword evidence="6 13" id="KW-0812">Transmembrane</keyword>
<accession>A0A0S7YBD2</accession>
<dbReference type="InterPro" id="IPR005311">
    <property type="entry name" value="PBP_dimer"/>
</dbReference>
<keyword evidence="8" id="KW-0133">Cell shape</keyword>
<feature type="transmembrane region" description="Helical" evidence="13">
    <location>
        <begin position="12"/>
        <end position="31"/>
    </location>
</feature>
<dbReference type="GO" id="GO:0071972">
    <property type="term" value="F:peptidoglycan L,D-transpeptidase activity"/>
    <property type="evidence" value="ECO:0007669"/>
    <property type="project" value="TreeGrafter"/>
</dbReference>
<dbReference type="Gene3D" id="3.30.1390.30">
    <property type="entry name" value="Penicillin-binding protein 2a, domain 3"/>
    <property type="match status" value="1"/>
</dbReference>
<evidence type="ECO:0000256" key="3">
    <source>
        <dbReference type="ARBA" id="ARBA00022475"/>
    </source>
</evidence>
<evidence type="ECO:0000313" key="16">
    <source>
        <dbReference type="EMBL" id="KPJ72062.1"/>
    </source>
</evidence>
<dbReference type="GO" id="GO:0008658">
    <property type="term" value="F:penicillin binding"/>
    <property type="evidence" value="ECO:0007669"/>
    <property type="project" value="InterPro"/>
</dbReference>
<keyword evidence="10 13" id="KW-1133">Transmembrane helix</keyword>
<dbReference type="Gene3D" id="3.40.710.10">
    <property type="entry name" value="DD-peptidase/beta-lactamase superfamily"/>
    <property type="match status" value="1"/>
</dbReference>
<evidence type="ECO:0000256" key="10">
    <source>
        <dbReference type="ARBA" id="ARBA00022989"/>
    </source>
</evidence>
<dbReference type="NCBIfam" id="TIGR03423">
    <property type="entry name" value="pbp2_mrdA"/>
    <property type="match status" value="1"/>
</dbReference>
<dbReference type="PANTHER" id="PTHR30627:SF2">
    <property type="entry name" value="PEPTIDOGLYCAN D,D-TRANSPEPTIDASE MRDA"/>
    <property type="match status" value="1"/>
</dbReference>
<dbReference type="GO" id="GO:0009252">
    <property type="term" value="P:peptidoglycan biosynthetic process"/>
    <property type="evidence" value="ECO:0007669"/>
    <property type="project" value="UniProtKB-KW"/>
</dbReference>
<dbReference type="Pfam" id="PF00905">
    <property type="entry name" value="Transpeptidase"/>
    <property type="match status" value="1"/>
</dbReference>
<evidence type="ECO:0000256" key="1">
    <source>
        <dbReference type="ARBA" id="ARBA00004167"/>
    </source>
</evidence>
<dbReference type="SUPFAM" id="SSF56601">
    <property type="entry name" value="beta-lactamase/transpeptidase-like"/>
    <property type="match status" value="1"/>
</dbReference>
<organism evidence="16 17">
    <name type="scientific">candidate division TA06 bacterium DG_78</name>
    <dbReference type="NCBI Taxonomy" id="1703772"/>
    <lineage>
        <taxon>Bacteria</taxon>
        <taxon>Bacteria division TA06</taxon>
    </lineage>
</organism>
<protein>
    <recommendedName>
        <fullName evidence="18">Penicillin-binding protein</fullName>
    </recommendedName>
</protein>
<dbReference type="InterPro" id="IPR012338">
    <property type="entry name" value="Beta-lactam/transpept-like"/>
</dbReference>
<evidence type="ECO:0000256" key="4">
    <source>
        <dbReference type="ARBA" id="ARBA00022519"/>
    </source>
</evidence>
<dbReference type="InterPro" id="IPR001460">
    <property type="entry name" value="PCN-bd_Tpept"/>
</dbReference>
<dbReference type="PANTHER" id="PTHR30627">
    <property type="entry name" value="PEPTIDOGLYCAN D,D-TRANSPEPTIDASE"/>
    <property type="match status" value="1"/>
</dbReference>
<keyword evidence="5" id="KW-0645">Protease</keyword>
<dbReference type="Pfam" id="PF03717">
    <property type="entry name" value="PBP_dimer"/>
    <property type="match status" value="1"/>
</dbReference>
<name>A0A0S7YBD2_UNCT6</name>
<dbReference type="GO" id="GO:0008360">
    <property type="term" value="P:regulation of cell shape"/>
    <property type="evidence" value="ECO:0007669"/>
    <property type="project" value="UniProtKB-KW"/>
</dbReference>
<dbReference type="Gene3D" id="3.90.1310.10">
    <property type="entry name" value="Penicillin-binding protein 2a (Domain 2)"/>
    <property type="match status" value="1"/>
</dbReference>
<feature type="domain" description="Penicillin-binding protein transpeptidase" evidence="14">
    <location>
        <begin position="253"/>
        <end position="559"/>
    </location>
</feature>
<reference evidence="16 17" key="1">
    <citation type="journal article" date="2015" name="Microbiome">
        <title>Genomic resolution of linkages in carbon, nitrogen, and sulfur cycling among widespread estuary sediment bacteria.</title>
        <authorList>
            <person name="Baker B.J."/>
            <person name="Lazar C.S."/>
            <person name="Teske A.P."/>
            <person name="Dick G.J."/>
        </authorList>
    </citation>
    <scope>NUCLEOTIDE SEQUENCE [LARGE SCALE GENOMIC DNA]</scope>
    <source>
        <strain evidence="16">DG_78</strain>
    </source>
</reference>
<dbReference type="EMBL" id="LJNI01000101">
    <property type="protein sequence ID" value="KPJ72062.1"/>
    <property type="molecule type" value="Genomic_DNA"/>
</dbReference>
<proteinExistence type="predicted"/>
<dbReference type="PATRIC" id="fig|1703772.3.peg.266"/>
<sequence>MDENVIKFKALRNTLGIIFVLLVISAIRLQIIQGKKYYRLSEENRIRKRYISAPRGKIFDRNNLELANTRPGFYVSVIQAVVDSNSLKEISNILGLDTKTIKETMKMEKNPFIAVKIAHDISHRQLAIIEEKIDELNGIEVGVEPVRNYPYVDILCHLVGYVGEITYDEIKKDNSYSIGDYIGRMGLEEQYEKHLRGSDGIEYIEVDARGRMIGRISEKRPIPITNGKDLYTTIDLALTESVAVYLQNYKKASCVCLNPQNGEILVLYSKPGYDPNLFAHGLQQQEWQRLNNAPDAPMYNRAIMSCYPCGSTFKPFVALAALDANMVTNEKRFEPCRGEYRLGRRIFRCWKIHYSLDLTNAIVHSCDIYFYQLGRFIGIDTIVSRARDVGFGKKTGIDIPHEKAGLLPDRAWFEKRYGKNWTEGHIFNLSVGQGDLLVTPLQLATTFTVFANDGKIPVPHLIKHTAVSYHTTSISKEAINLVKEALLGVVSSGTGTLAGIRNCEVCGKTGTAQNPHGNDHSIFVGFAPAHDPQILVCVIVENAGHGGSIAAPIAGKIMKTYLANITSETPVYQKSGGDDALQKQVF</sequence>
<keyword evidence="11 13" id="KW-0472">Membrane</keyword>